<dbReference type="InterPro" id="IPR005901">
    <property type="entry name" value="GLPGLI"/>
</dbReference>
<proteinExistence type="predicted"/>
<dbReference type="Pfam" id="PF09697">
    <property type="entry name" value="Porph_ging"/>
    <property type="match status" value="1"/>
</dbReference>
<dbReference type="NCBIfam" id="TIGR01200">
    <property type="entry name" value="GLPGLI"/>
    <property type="match status" value="1"/>
</dbReference>
<organism evidence="2 3">
    <name type="scientific">Sphingobacterium griseoflavum</name>
    <dbReference type="NCBI Taxonomy" id="1474952"/>
    <lineage>
        <taxon>Bacteria</taxon>
        <taxon>Pseudomonadati</taxon>
        <taxon>Bacteroidota</taxon>
        <taxon>Sphingobacteriia</taxon>
        <taxon>Sphingobacteriales</taxon>
        <taxon>Sphingobacteriaceae</taxon>
        <taxon>Sphingobacterium</taxon>
    </lineage>
</organism>
<reference evidence="3" key="1">
    <citation type="journal article" date="2019" name="Int. J. Syst. Evol. Microbiol.">
        <title>The Global Catalogue of Microorganisms (GCM) 10K type strain sequencing project: providing services to taxonomists for standard genome sequencing and annotation.</title>
        <authorList>
            <consortium name="The Broad Institute Genomics Platform"/>
            <consortium name="The Broad Institute Genome Sequencing Center for Infectious Disease"/>
            <person name="Wu L."/>
            <person name="Ma J."/>
        </authorList>
    </citation>
    <scope>NUCLEOTIDE SEQUENCE [LARGE SCALE GENOMIC DNA]</scope>
    <source>
        <strain evidence="3">CGMCC 1.12966</strain>
    </source>
</reference>
<keyword evidence="1" id="KW-0732">Signal</keyword>
<sequence length="307" mass="33685">MKTTFLLSLTIVNLLWTFRVPAQETPKALAKVHYTFIHVNDTTQRSKSLRDEVVTYLGTASSYYTSYSKTRAQEEIERQMSDPGFDGNLTITRSTTGIPNSYLFNEQTLTEVVSLGGDEFVLEDRYPVLDWSIGDEMKTIGGYSCQKANVTFKGRAYTAWFTSELPFSAGPWKFHGLPGLILEVVDANKEVQWIYSGFDTLDKSAIALAPSEKAKPTTRKELSKLQEAFQANPQAYMEAKSRISASVPATSPGAGGRATITIRTTGTSMGGSSASSIDASRIKSVNVKNAENYAPSKTTNNPVELIP</sequence>
<dbReference type="Proteomes" id="UP000620550">
    <property type="component" value="Unassembled WGS sequence"/>
</dbReference>
<feature type="signal peptide" evidence="1">
    <location>
        <begin position="1"/>
        <end position="22"/>
    </location>
</feature>
<comment type="caution">
    <text evidence="2">The sequence shown here is derived from an EMBL/GenBank/DDBJ whole genome shotgun (WGS) entry which is preliminary data.</text>
</comment>
<dbReference type="RefSeq" id="WP_189625412.1">
    <property type="nucleotide sequence ID" value="NZ_BNAF01000003.1"/>
</dbReference>
<gene>
    <name evidence="2" type="ORF">GCM10017764_08790</name>
</gene>
<keyword evidence="3" id="KW-1185">Reference proteome</keyword>
<evidence type="ECO:0000256" key="1">
    <source>
        <dbReference type="SAM" id="SignalP"/>
    </source>
</evidence>
<accession>A0ABQ3HTX4</accession>
<dbReference type="EMBL" id="BNAF01000003">
    <property type="protein sequence ID" value="GHE28564.1"/>
    <property type="molecule type" value="Genomic_DNA"/>
</dbReference>
<name>A0ABQ3HTX4_9SPHI</name>
<feature type="chain" id="PRO_5045519450" description="GLPGLI family protein" evidence="1">
    <location>
        <begin position="23"/>
        <end position="307"/>
    </location>
</feature>
<evidence type="ECO:0008006" key="4">
    <source>
        <dbReference type="Google" id="ProtNLM"/>
    </source>
</evidence>
<evidence type="ECO:0000313" key="2">
    <source>
        <dbReference type="EMBL" id="GHE28564.1"/>
    </source>
</evidence>
<protein>
    <recommendedName>
        <fullName evidence="4">GLPGLI family protein</fullName>
    </recommendedName>
</protein>
<evidence type="ECO:0000313" key="3">
    <source>
        <dbReference type="Proteomes" id="UP000620550"/>
    </source>
</evidence>